<feature type="compositionally biased region" description="Basic and acidic residues" evidence="1">
    <location>
        <begin position="1"/>
        <end position="15"/>
    </location>
</feature>
<dbReference type="AlphaFoldDB" id="A0A4R8ZDR6"/>
<feature type="transmembrane region" description="Helical" evidence="2">
    <location>
        <begin position="307"/>
        <end position="329"/>
    </location>
</feature>
<evidence type="ECO:0000313" key="3">
    <source>
        <dbReference type="EMBL" id="TFD24040.1"/>
    </source>
</evidence>
<dbReference type="OrthoDB" id="5141757at2"/>
<keyword evidence="2" id="KW-0472">Membrane</keyword>
<keyword evidence="4" id="KW-1185">Reference proteome</keyword>
<evidence type="ECO:0000256" key="2">
    <source>
        <dbReference type="SAM" id="Phobius"/>
    </source>
</evidence>
<organism evidence="3 4">
    <name type="scientific">Cryobacterium lyxosi</name>
    <dbReference type="NCBI Taxonomy" id="1259228"/>
    <lineage>
        <taxon>Bacteria</taxon>
        <taxon>Bacillati</taxon>
        <taxon>Actinomycetota</taxon>
        <taxon>Actinomycetes</taxon>
        <taxon>Micrococcales</taxon>
        <taxon>Microbacteriaceae</taxon>
        <taxon>Cryobacterium</taxon>
    </lineage>
</organism>
<feature type="region of interest" description="Disordered" evidence="1">
    <location>
        <begin position="1"/>
        <end position="20"/>
    </location>
</feature>
<keyword evidence="2" id="KW-0812">Transmembrane</keyword>
<comment type="caution">
    <text evidence="3">The sequence shown here is derived from an EMBL/GenBank/DDBJ whole genome shotgun (WGS) entry which is preliminary data.</text>
</comment>
<accession>A0A4R8ZDR6</accession>
<feature type="transmembrane region" description="Helical" evidence="2">
    <location>
        <begin position="168"/>
        <end position="188"/>
    </location>
</feature>
<protein>
    <recommendedName>
        <fullName evidence="5">DUF998 domain-containing protein</fullName>
    </recommendedName>
</protein>
<dbReference type="Proteomes" id="UP000298424">
    <property type="component" value="Unassembled WGS sequence"/>
</dbReference>
<dbReference type="EMBL" id="SOGT01000015">
    <property type="protein sequence ID" value="TFD24040.1"/>
    <property type="molecule type" value="Genomic_DNA"/>
</dbReference>
<sequence>MKKSWTSDDSRKMTEASRLNETNAPLSQAQLKIALEYRDVLKKTYLFLRFGIVGTVVAILLAVFFFTPDDYLVHDGQTLPSISHYYYTPARIVFTGALCAASLALLAIAGKGVQSYLLNLAALLAPLIAIIPTPVLPSEVGPAAQLANCPSTIDCIPADQLPYVATGFHIWLIISIAVIIVALGWNVWHHINKSRRVPEAFRVILALGFAVWILYFALWNVPGQDLFRQYGHVAAAGVFFILIATVTVIEAWRQWADRDDQSEPPPPAFFHRRMYSGIYLALGVIMFLDIIAGTLILTKFIRPEDWQIGNSVFIVEVVALAAFAVFWLVQTAEHFKDSNGWESLSEARRRGRALRQAR</sequence>
<feature type="transmembrane region" description="Helical" evidence="2">
    <location>
        <begin position="116"/>
        <end position="136"/>
    </location>
</feature>
<evidence type="ECO:0008006" key="5">
    <source>
        <dbReference type="Google" id="ProtNLM"/>
    </source>
</evidence>
<feature type="transmembrane region" description="Helical" evidence="2">
    <location>
        <begin position="278"/>
        <end position="301"/>
    </location>
</feature>
<reference evidence="3 4" key="1">
    <citation type="submission" date="2019-03" db="EMBL/GenBank/DDBJ databases">
        <title>Genomics of glacier-inhabiting Cryobacterium strains.</title>
        <authorList>
            <person name="Liu Q."/>
            <person name="Xin Y.-H."/>
        </authorList>
    </citation>
    <scope>NUCLEOTIDE SEQUENCE [LARGE SCALE GENOMIC DNA]</scope>
    <source>
        <strain evidence="3 4">TMT1-1</strain>
    </source>
</reference>
<gene>
    <name evidence="3" type="ORF">E3T27_14825</name>
</gene>
<evidence type="ECO:0000313" key="4">
    <source>
        <dbReference type="Proteomes" id="UP000298424"/>
    </source>
</evidence>
<feature type="transmembrane region" description="Helical" evidence="2">
    <location>
        <begin position="46"/>
        <end position="66"/>
    </location>
</feature>
<proteinExistence type="predicted"/>
<name>A0A4R8ZDR6_9MICO</name>
<feature type="transmembrane region" description="Helical" evidence="2">
    <location>
        <begin position="230"/>
        <end position="252"/>
    </location>
</feature>
<feature type="transmembrane region" description="Helical" evidence="2">
    <location>
        <begin position="86"/>
        <end position="109"/>
    </location>
</feature>
<evidence type="ECO:0000256" key="1">
    <source>
        <dbReference type="SAM" id="MobiDB-lite"/>
    </source>
</evidence>
<feature type="transmembrane region" description="Helical" evidence="2">
    <location>
        <begin position="200"/>
        <end position="218"/>
    </location>
</feature>
<dbReference type="RefSeq" id="WP_134573658.1">
    <property type="nucleotide sequence ID" value="NZ_SOGT01000015.1"/>
</dbReference>
<keyword evidence="2" id="KW-1133">Transmembrane helix</keyword>